<feature type="region of interest" description="Disordered" evidence="9">
    <location>
        <begin position="381"/>
        <end position="502"/>
    </location>
</feature>
<keyword evidence="4" id="KW-0677">Repeat</keyword>
<evidence type="ECO:0000256" key="7">
    <source>
        <dbReference type="PROSITE-ProRule" id="PRU00023"/>
    </source>
</evidence>
<dbReference type="Gene3D" id="1.25.40.20">
    <property type="entry name" value="Ankyrin repeat-containing domain"/>
    <property type="match status" value="1"/>
</dbReference>
<feature type="repeat" description="ANK" evidence="7">
    <location>
        <begin position="581"/>
        <end position="613"/>
    </location>
</feature>
<organism evidence="11 12">
    <name type="scientific">Daphnia galeata</name>
    <dbReference type="NCBI Taxonomy" id="27404"/>
    <lineage>
        <taxon>Eukaryota</taxon>
        <taxon>Metazoa</taxon>
        <taxon>Ecdysozoa</taxon>
        <taxon>Arthropoda</taxon>
        <taxon>Crustacea</taxon>
        <taxon>Branchiopoda</taxon>
        <taxon>Diplostraca</taxon>
        <taxon>Cladocera</taxon>
        <taxon>Anomopoda</taxon>
        <taxon>Daphniidae</taxon>
        <taxon>Daphnia</taxon>
    </lineage>
</organism>
<protein>
    <recommendedName>
        <fullName evidence="10">SH3 domain-containing protein</fullName>
    </recommendedName>
</protein>
<evidence type="ECO:0000313" key="12">
    <source>
        <dbReference type="Proteomes" id="UP000789390"/>
    </source>
</evidence>
<proteinExistence type="predicted"/>
<feature type="compositionally biased region" description="Polar residues" evidence="9">
    <location>
        <begin position="208"/>
        <end position="239"/>
    </location>
</feature>
<comment type="caution">
    <text evidence="11">The sequence shown here is derived from an EMBL/GenBank/DDBJ whole genome shotgun (WGS) entry which is preliminary data.</text>
</comment>
<dbReference type="InterPro" id="IPR047163">
    <property type="entry name" value="ASPP1/2"/>
</dbReference>
<keyword evidence="12" id="KW-1185">Reference proteome</keyword>
<gene>
    <name evidence="11" type="ORF">DGAL_LOCUS15848</name>
</gene>
<dbReference type="SUPFAM" id="SSF48403">
    <property type="entry name" value="Ankyrin repeat"/>
    <property type="match status" value="1"/>
</dbReference>
<dbReference type="OrthoDB" id="10038642at2759"/>
<dbReference type="SUPFAM" id="SSF50044">
    <property type="entry name" value="SH3-domain"/>
    <property type="match status" value="1"/>
</dbReference>
<dbReference type="GO" id="GO:0042981">
    <property type="term" value="P:regulation of apoptotic process"/>
    <property type="evidence" value="ECO:0007669"/>
    <property type="project" value="InterPro"/>
</dbReference>
<keyword evidence="2 8" id="KW-0728">SH3 domain</keyword>
<dbReference type="CDD" id="cd11807">
    <property type="entry name" value="SH3_ASPP"/>
    <property type="match status" value="1"/>
</dbReference>
<feature type="repeat" description="ANK" evidence="7">
    <location>
        <begin position="548"/>
        <end position="580"/>
    </location>
</feature>
<feature type="compositionally biased region" description="Basic and acidic residues" evidence="9">
    <location>
        <begin position="409"/>
        <end position="428"/>
    </location>
</feature>
<dbReference type="Proteomes" id="UP000789390">
    <property type="component" value="Unassembled WGS sequence"/>
</dbReference>
<dbReference type="InterPro" id="IPR001452">
    <property type="entry name" value="SH3_domain"/>
</dbReference>
<keyword evidence="5 7" id="KW-0040">ANK repeat</keyword>
<evidence type="ECO:0000256" key="6">
    <source>
        <dbReference type="ARBA" id="ARBA00023242"/>
    </source>
</evidence>
<dbReference type="InterPro" id="IPR002110">
    <property type="entry name" value="Ankyrin_rpt"/>
</dbReference>
<dbReference type="GO" id="GO:0002039">
    <property type="term" value="F:p53 binding"/>
    <property type="evidence" value="ECO:0007669"/>
    <property type="project" value="InterPro"/>
</dbReference>
<dbReference type="SMART" id="SM00326">
    <property type="entry name" value="SH3"/>
    <property type="match status" value="1"/>
</dbReference>
<evidence type="ECO:0000256" key="1">
    <source>
        <dbReference type="ARBA" id="ARBA00004123"/>
    </source>
</evidence>
<feature type="domain" description="SH3" evidence="10">
    <location>
        <begin position="647"/>
        <end position="709"/>
    </location>
</feature>
<evidence type="ECO:0000256" key="4">
    <source>
        <dbReference type="ARBA" id="ARBA00022737"/>
    </source>
</evidence>
<dbReference type="InterPro" id="IPR036028">
    <property type="entry name" value="SH3-like_dom_sf"/>
</dbReference>
<sequence>MRGEPTTGELQALAARQQQQLDTQARLIAAREHRLRQVQEGVQAVNDASASSEAERVRKLRERVEAQEAKLRKLRALRGQVDQQRITNGSLSADLTSIRALFNEKEKELSMAAAQVEELTRQLEQFSAQAHHAQAHPGSKAYFVQLHLERLRAELMYRNKLNEQKAADLKEKKARLLENRENVGDMEIRINELRERLQRKKMLNQQLANQLSDASQKNNKVLSQQQQTQQRPVKSSVSQVAAIEPFNRQQHQQSQQSNISDQRDDDVTDFSKNDPKYQTLPYNTRFLPMNFHNNNNNNNNNKRGSPTMMKNLKVASVPPQVAEKPALPPKPAVNYKPLLPPRQNPDKDSSIDASPQPPLDEKSVDYLLAKAELPLKPKPLTLKKHVIPPPPPPLPPPPPSQPPEFLAEMTKEETMDQEDERMLQDESPSHPQIDQGDDRVAAYSDQSSESPMAVGQQHQTTSNYDEGGDQGAASLMTDTRDPSPPLEGVARRLRKGNLKSGTADALRKSRRVSFDPLALLLDASLEGELELVKKTALEVSNPSAANDEGITALHNAICAGHLEIVRFLVELGCDVNAQDSDGWTPLHCAASCNNLAMVKFLVEHGACIFAATLSDQETAAEKCEEDEEGFDGCSEYLYSIQEKLGILNSGRVSAVYDYEAQNTDELTFRMGDELVVLRKGDDYEREWWWSRLSDHEGYVPRNLLGLYPRMKRKESEE</sequence>
<dbReference type="GO" id="GO:0005634">
    <property type="term" value="C:nucleus"/>
    <property type="evidence" value="ECO:0007669"/>
    <property type="project" value="UniProtKB-SubCell"/>
</dbReference>
<dbReference type="EMBL" id="CAKKLH010000323">
    <property type="protein sequence ID" value="CAH0112136.1"/>
    <property type="molecule type" value="Genomic_DNA"/>
</dbReference>
<accession>A0A8J2WP62</accession>
<feature type="compositionally biased region" description="Polar residues" evidence="9">
    <location>
        <begin position="444"/>
        <end position="464"/>
    </location>
</feature>
<evidence type="ECO:0000256" key="2">
    <source>
        <dbReference type="ARBA" id="ARBA00022443"/>
    </source>
</evidence>
<feature type="region of interest" description="Disordered" evidence="9">
    <location>
        <begin position="208"/>
        <end position="360"/>
    </location>
</feature>
<dbReference type="AlphaFoldDB" id="A0A8J2WP62"/>
<name>A0A8J2WP62_9CRUS</name>
<dbReference type="PRINTS" id="PR00452">
    <property type="entry name" value="SH3DOMAIN"/>
</dbReference>
<evidence type="ECO:0000256" key="8">
    <source>
        <dbReference type="PROSITE-ProRule" id="PRU00192"/>
    </source>
</evidence>
<comment type="subcellular location">
    <subcellularLocation>
        <location evidence="1">Nucleus</location>
    </subcellularLocation>
</comment>
<dbReference type="PROSITE" id="PS50088">
    <property type="entry name" value="ANK_REPEAT"/>
    <property type="match status" value="2"/>
</dbReference>
<feature type="compositionally biased region" description="Pro residues" evidence="9">
    <location>
        <begin position="387"/>
        <end position="402"/>
    </location>
</feature>
<dbReference type="Pfam" id="PF00018">
    <property type="entry name" value="SH3_1"/>
    <property type="match status" value="1"/>
</dbReference>
<keyword evidence="3" id="KW-0053">Apoptosis</keyword>
<evidence type="ECO:0000259" key="10">
    <source>
        <dbReference type="PROSITE" id="PS50002"/>
    </source>
</evidence>
<dbReference type="PANTHER" id="PTHR24131:SF10">
    <property type="entry name" value="ANKYRIN-REPEAT, SH3-DOMAIN, AND PROLINE-RICH-REGION CONTAINING PROTEIN, ISOFORM B"/>
    <property type="match status" value="1"/>
</dbReference>
<feature type="compositionally biased region" description="Low complexity" evidence="9">
    <location>
        <begin position="249"/>
        <end position="260"/>
    </location>
</feature>
<dbReference type="SMART" id="SM00248">
    <property type="entry name" value="ANK"/>
    <property type="match status" value="2"/>
</dbReference>
<reference evidence="11" key="1">
    <citation type="submission" date="2021-11" db="EMBL/GenBank/DDBJ databases">
        <authorList>
            <person name="Schell T."/>
        </authorList>
    </citation>
    <scope>NUCLEOTIDE SEQUENCE</scope>
    <source>
        <strain evidence="11">M5</strain>
    </source>
</reference>
<dbReference type="FunFam" id="1.25.40.20:FF:000008">
    <property type="entry name" value="Apoptosis-stimulating of p53 protein 2 isoform 1"/>
    <property type="match status" value="1"/>
</dbReference>
<dbReference type="GO" id="GO:0006915">
    <property type="term" value="P:apoptotic process"/>
    <property type="evidence" value="ECO:0007669"/>
    <property type="project" value="UniProtKB-KW"/>
</dbReference>
<evidence type="ECO:0000256" key="3">
    <source>
        <dbReference type="ARBA" id="ARBA00022703"/>
    </source>
</evidence>
<dbReference type="PROSITE" id="PS50297">
    <property type="entry name" value="ANK_REP_REGION"/>
    <property type="match status" value="2"/>
</dbReference>
<evidence type="ECO:0000256" key="9">
    <source>
        <dbReference type="SAM" id="MobiDB-lite"/>
    </source>
</evidence>
<dbReference type="InterPro" id="IPR036770">
    <property type="entry name" value="Ankyrin_rpt-contain_sf"/>
</dbReference>
<dbReference type="PROSITE" id="PS50002">
    <property type="entry name" value="SH3"/>
    <property type="match status" value="1"/>
</dbReference>
<evidence type="ECO:0000313" key="11">
    <source>
        <dbReference type="EMBL" id="CAH0112136.1"/>
    </source>
</evidence>
<keyword evidence="6" id="KW-0539">Nucleus</keyword>
<dbReference type="Pfam" id="PF12796">
    <property type="entry name" value="Ank_2"/>
    <property type="match status" value="1"/>
</dbReference>
<evidence type="ECO:0000256" key="5">
    <source>
        <dbReference type="ARBA" id="ARBA00023043"/>
    </source>
</evidence>
<dbReference type="PANTHER" id="PTHR24131">
    <property type="entry name" value="APOPTOSIS-STIMULATING OF P53 PROTEIN"/>
    <property type="match status" value="1"/>
</dbReference>